<dbReference type="PANTHER" id="PTHR43798:SF33">
    <property type="entry name" value="HYDROLASE, PUTATIVE (AFU_ORTHOLOGUE AFUA_2G14860)-RELATED"/>
    <property type="match status" value="1"/>
</dbReference>
<dbReference type="Gene3D" id="3.40.50.1820">
    <property type="entry name" value="alpha/beta hydrolase"/>
    <property type="match status" value="1"/>
</dbReference>
<dbReference type="SUPFAM" id="SSF53474">
    <property type="entry name" value="alpha/beta-Hydrolases"/>
    <property type="match status" value="1"/>
</dbReference>
<dbReference type="AlphaFoldDB" id="A0A841EGE7"/>
<gene>
    <name evidence="2" type="ORF">HNP25_001920</name>
</gene>
<dbReference type="PANTHER" id="PTHR43798">
    <property type="entry name" value="MONOACYLGLYCEROL LIPASE"/>
    <property type="match status" value="1"/>
</dbReference>
<evidence type="ECO:0000313" key="3">
    <source>
        <dbReference type="Proteomes" id="UP000524404"/>
    </source>
</evidence>
<comment type="caution">
    <text evidence="2">The sequence shown here is derived from an EMBL/GenBank/DDBJ whole genome shotgun (WGS) entry which is preliminary data.</text>
</comment>
<dbReference type="RefSeq" id="WP_184133623.1">
    <property type="nucleotide sequence ID" value="NZ_JACHKT010000011.1"/>
</dbReference>
<keyword evidence="3" id="KW-1185">Reference proteome</keyword>
<evidence type="ECO:0000259" key="1">
    <source>
        <dbReference type="Pfam" id="PF12697"/>
    </source>
</evidence>
<dbReference type="Proteomes" id="UP000524404">
    <property type="component" value="Unassembled WGS sequence"/>
</dbReference>
<dbReference type="EMBL" id="JACHKT010000011">
    <property type="protein sequence ID" value="MBB6003267.1"/>
    <property type="molecule type" value="Genomic_DNA"/>
</dbReference>
<protein>
    <submittedName>
        <fullName evidence="2">Pimeloyl-ACP methyl ester carboxylesterase</fullName>
    </submittedName>
</protein>
<organism evidence="2 3">
    <name type="scientific">Arcicella rosea</name>
    <dbReference type="NCBI Taxonomy" id="502909"/>
    <lineage>
        <taxon>Bacteria</taxon>
        <taxon>Pseudomonadati</taxon>
        <taxon>Bacteroidota</taxon>
        <taxon>Cytophagia</taxon>
        <taxon>Cytophagales</taxon>
        <taxon>Flectobacillaceae</taxon>
        <taxon>Arcicella</taxon>
    </lineage>
</organism>
<sequence length="240" mass="26825">MKKAVVLLHGFGEDATIWSGYVPFLQKDFYMIVPEYARLSNLKSIEDYADFVEKEVTSKGFEKCVIIGHSMGGYIALAFAEKYPEKVLGLGLFHSTAFADSDEKKAARDKNVEFLKTHGAEAFIKVSTPNLYAEAFAKKYPEIIQKHIEATSTLPVEALIAGMTAMRDRPDRKHVLKSLRCPVMFIIGEKDKSVNPADAKAQIMVPKFFSSSILDEVGHMGMVEEPEDCLKFVGKFLLKC</sequence>
<dbReference type="InterPro" id="IPR029058">
    <property type="entry name" value="AB_hydrolase_fold"/>
</dbReference>
<evidence type="ECO:0000313" key="2">
    <source>
        <dbReference type="EMBL" id="MBB6003267.1"/>
    </source>
</evidence>
<proteinExistence type="predicted"/>
<dbReference type="InterPro" id="IPR000073">
    <property type="entry name" value="AB_hydrolase_1"/>
</dbReference>
<dbReference type="GO" id="GO:0016020">
    <property type="term" value="C:membrane"/>
    <property type="evidence" value="ECO:0007669"/>
    <property type="project" value="TreeGrafter"/>
</dbReference>
<feature type="domain" description="AB hydrolase-1" evidence="1">
    <location>
        <begin position="5"/>
        <end position="229"/>
    </location>
</feature>
<accession>A0A841EGE7</accession>
<name>A0A841EGE7_9BACT</name>
<reference evidence="2 3" key="1">
    <citation type="submission" date="2020-08" db="EMBL/GenBank/DDBJ databases">
        <title>Functional genomics of gut bacteria from endangered species of beetles.</title>
        <authorList>
            <person name="Carlos-Shanley C."/>
        </authorList>
    </citation>
    <scope>NUCLEOTIDE SEQUENCE [LARGE SCALE GENOMIC DNA]</scope>
    <source>
        <strain evidence="2 3">S00070</strain>
    </source>
</reference>
<dbReference type="InterPro" id="IPR050266">
    <property type="entry name" value="AB_hydrolase_sf"/>
</dbReference>
<dbReference type="Pfam" id="PF12697">
    <property type="entry name" value="Abhydrolase_6"/>
    <property type="match status" value="1"/>
</dbReference>